<reference evidence="10 11" key="1">
    <citation type="submission" date="2017-05" db="EMBL/GenBank/DDBJ databases">
        <title>Thiocyanate degradation by Thiohalobacter thiocyanaticus FOKN1.</title>
        <authorList>
            <person name="Oshiki M."/>
            <person name="Fukushima T."/>
            <person name="Kawano S."/>
            <person name="Nakagawa J."/>
        </authorList>
    </citation>
    <scope>NUCLEOTIDE SEQUENCE [LARGE SCALE GENOMIC DNA]</scope>
    <source>
        <strain evidence="10 11">FOKN1</strain>
    </source>
</reference>
<evidence type="ECO:0000256" key="8">
    <source>
        <dbReference type="SAM" id="Phobius"/>
    </source>
</evidence>
<dbReference type="EC" id="2.3.1.51" evidence="4 7"/>
<dbReference type="RefSeq" id="WP_096366869.1">
    <property type="nucleotide sequence ID" value="NZ_AP018052.1"/>
</dbReference>
<comment type="catalytic activity">
    <reaction evidence="1 7">
        <text>a 1-acyl-sn-glycero-3-phosphate + an acyl-CoA = a 1,2-diacyl-sn-glycero-3-phosphate + CoA</text>
        <dbReference type="Rhea" id="RHEA:19709"/>
        <dbReference type="ChEBI" id="CHEBI:57287"/>
        <dbReference type="ChEBI" id="CHEBI:57970"/>
        <dbReference type="ChEBI" id="CHEBI:58342"/>
        <dbReference type="ChEBI" id="CHEBI:58608"/>
        <dbReference type="EC" id="2.3.1.51"/>
    </reaction>
</comment>
<name>A0A1Z4VT54_9GAMM</name>
<keyword evidence="7" id="KW-1208">Phospholipid metabolism</keyword>
<comment type="similarity">
    <text evidence="3">Belongs to the ATP-dependent AMP-binding enzyme family.</text>
</comment>
<evidence type="ECO:0000259" key="9">
    <source>
        <dbReference type="PROSITE" id="PS50075"/>
    </source>
</evidence>
<dbReference type="CDD" id="cd05931">
    <property type="entry name" value="FAAL"/>
    <property type="match status" value="1"/>
</dbReference>
<keyword evidence="8" id="KW-1133">Transmembrane helix</keyword>
<dbReference type="InterPro" id="IPR002123">
    <property type="entry name" value="Plipid/glycerol_acylTrfase"/>
</dbReference>
<dbReference type="FunFam" id="3.40.50.12780:FF:000013">
    <property type="entry name" value="Long-chain-fatty-acid--AMP ligase FadD32"/>
    <property type="match status" value="1"/>
</dbReference>
<dbReference type="OrthoDB" id="5296889at2"/>
<keyword evidence="8" id="KW-0812">Transmembrane</keyword>
<dbReference type="GO" id="GO:0006633">
    <property type="term" value="P:fatty acid biosynthetic process"/>
    <property type="evidence" value="ECO:0007669"/>
    <property type="project" value="TreeGrafter"/>
</dbReference>
<accession>A0A1Z4VT54</accession>
<dbReference type="PROSITE" id="PS50075">
    <property type="entry name" value="CARRIER"/>
    <property type="match status" value="1"/>
</dbReference>
<dbReference type="InterPro" id="IPR042099">
    <property type="entry name" value="ANL_N_sf"/>
</dbReference>
<keyword evidence="11" id="KW-1185">Reference proteome</keyword>
<evidence type="ECO:0000256" key="6">
    <source>
        <dbReference type="ARBA" id="ARBA00022598"/>
    </source>
</evidence>
<dbReference type="AlphaFoldDB" id="A0A1Z4VT54"/>
<dbReference type="EMBL" id="AP018052">
    <property type="protein sequence ID" value="BAZ94816.1"/>
    <property type="molecule type" value="Genomic_DNA"/>
</dbReference>
<dbReference type="PANTHER" id="PTHR22754">
    <property type="entry name" value="DISCO-INTERACTING PROTEIN 2 DIP2 -RELATED"/>
    <property type="match status" value="1"/>
</dbReference>
<evidence type="ECO:0000256" key="3">
    <source>
        <dbReference type="ARBA" id="ARBA00006432"/>
    </source>
</evidence>
<dbReference type="GO" id="GO:0005886">
    <property type="term" value="C:plasma membrane"/>
    <property type="evidence" value="ECO:0007669"/>
    <property type="project" value="TreeGrafter"/>
</dbReference>
<dbReference type="SUPFAM" id="SSF56801">
    <property type="entry name" value="Acetyl-CoA synthetase-like"/>
    <property type="match status" value="1"/>
</dbReference>
<dbReference type="CDD" id="cd07989">
    <property type="entry name" value="LPLAT_AGPAT-like"/>
    <property type="match status" value="1"/>
</dbReference>
<dbReference type="Proteomes" id="UP000218765">
    <property type="component" value="Chromosome"/>
</dbReference>
<sequence length="935" mass="102930">MTESDTDIARRFLALVQQLVEETQPGRRPPRVDWDSSLDTLGLDSLGRLELLLRIERDLKLPIDQDRALPLETPRQWLELLGRTPPPAAAAAPAATANREVRIASLPVSADSLGAVLAHHAEHHGERTHLSFYASEDQVTHLSYTRLFSRARQVAGHLRRIPVEPGDRVALMLPSGVDFFECFYAVLLAGAVPVPLYPPASRARILEFMQRQVSILTNAGARLLITDDQVAPFAERLQQQVESLQAVHTPEHYRAAAPEHFLPGGGADLALLQYTSGSTGTPKGVMLSHANLLANVRAMGEASAATADDVFVSWLPLYHDMGLIGACLGSLYHGIPLVLMSPLSFIARPIRWLQLIDRHGGTLSAAPNFAYQLCASRLQDADLEGLDLSSWRLAFNGAEPVHAGTLEDFITRFEPLGFRRQAMTPVYGLAENAVGLAFPPLERGPRIDHIDRERLATTNRADAVAADQPQALAVVSGGRALPDHAIRVVDEQDQPLPERVQGQIQFRGPSASAGYYRNPEATAGLCRGDWRNTGDFGYLADAEIFITGRTKDVIIRAGRNLYPYELEQAVGDLEGIRKGSVAVFGANSAEEDTERLVVLAETRERDPDTRERLREQIRQLGIDLLETPVDDVVLAPPRSVLKTSSGKIRRRDCRHLYEQGKLGEGGETGQVERRLKTRLYAGAAMTGLRRLLHHSVDLLYAGWAWSLFGLCALAVGLLVLVLPSRRLAQRSAHWGARAGLWLAGISLDVRHRERFVRDRALVVVANHASYLDAIVLTAAYDHPLHFVAKQELARFPLMRHVLRRLGNEFVQRDDVRESIAASERLVRRVQQGNGIVFFPEGTFTAAPGLLAFKPGAFQIAVDTATPVLPVAIRGTRQILRGDRWFPRRGRVEVHTGEPLASAGEGWSAVIALRDRARAVILAQCAEPDLVRDPGM</sequence>
<dbReference type="GO" id="GO:0071766">
    <property type="term" value="P:Actinobacterium-type cell wall biogenesis"/>
    <property type="evidence" value="ECO:0007669"/>
    <property type="project" value="UniProtKB-ARBA"/>
</dbReference>
<dbReference type="NCBIfam" id="TIGR00530">
    <property type="entry name" value="AGP_acyltrn"/>
    <property type="match status" value="1"/>
</dbReference>
<dbReference type="Pfam" id="PF01553">
    <property type="entry name" value="Acyltransferase"/>
    <property type="match status" value="1"/>
</dbReference>
<keyword evidence="7" id="KW-0444">Lipid biosynthesis</keyword>
<proteinExistence type="inferred from homology"/>
<dbReference type="KEGG" id="ttc:FOKN1_2444"/>
<evidence type="ECO:0000313" key="11">
    <source>
        <dbReference type="Proteomes" id="UP000218765"/>
    </source>
</evidence>
<dbReference type="Gene3D" id="3.30.300.30">
    <property type="match status" value="1"/>
</dbReference>
<dbReference type="Pfam" id="PF00501">
    <property type="entry name" value="AMP-binding"/>
    <property type="match status" value="1"/>
</dbReference>
<dbReference type="InterPro" id="IPR040097">
    <property type="entry name" value="FAAL/FAAC"/>
</dbReference>
<dbReference type="GO" id="GO:0016874">
    <property type="term" value="F:ligase activity"/>
    <property type="evidence" value="ECO:0007669"/>
    <property type="project" value="UniProtKB-KW"/>
</dbReference>
<keyword evidence="6 10" id="KW-0436">Ligase</keyword>
<dbReference type="Gene3D" id="3.40.50.12780">
    <property type="entry name" value="N-terminal domain of ligase-like"/>
    <property type="match status" value="1"/>
</dbReference>
<keyword evidence="7" id="KW-0443">Lipid metabolism</keyword>
<dbReference type="PROSITE" id="PS00455">
    <property type="entry name" value="AMP_BINDING"/>
    <property type="match status" value="1"/>
</dbReference>
<protein>
    <recommendedName>
        <fullName evidence="5 7">1-acyl-sn-glycerol-3-phosphate acyltransferase</fullName>
        <ecNumber evidence="4 7">2.3.1.51</ecNumber>
    </recommendedName>
</protein>
<dbReference type="InterPro" id="IPR004552">
    <property type="entry name" value="AGP_acyltrans"/>
</dbReference>
<comment type="similarity">
    <text evidence="7">Belongs to the 1-acyl-sn-glycerol-3-phosphate acyltransferase family.</text>
</comment>
<keyword evidence="8" id="KW-0472">Membrane</keyword>
<evidence type="ECO:0000256" key="7">
    <source>
        <dbReference type="RuleBase" id="RU361267"/>
    </source>
</evidence>
<dbReference type="InterPro" id="IPR045851">
    <property type="entry name" value="AMP-bd_C_sf"/>
</dbReference>
<keyword evidence="7" id="KW-0594">Phospholipid biosynthesis</keyword>
<evidence type="ECO:0000256" key="1">
    <source>
        <dbReference type="ARBA" id="ARBA00001141"/>
    </source>
</evidence>
<organism evidence="10 11">
    <name type="scientific">Thiohalobacter thiocyanaticus</name>
    <dbReference type="NCBI Taxonomy" id="585455"/>
    <lineage>
        <taxon>Bacteria</taxon>
        <taxon>Pseudomonadati</taxon>
        <taxon>Pseudomonadota</taxon>
        <taxon>Gammaproteobacteria</taxon>
        <taxon>Thiohalobacterales</taxon>
        <taxon>Thiohalobacteraceae</taxon>
        <taxon>Thiohalobacter</taxon>
    </lineage>
</organism>
<evidence type="ECO:0000256" key="2">
    <source>
        <dbReference type="ARBA" id="ARBA00004728"/>
    </source>
</evidence>
<dbReference type="GO" id="GO:0070566">
    <property type="term" value="F:adenylyltransferase activity"/>
    <property type="evidence" value="ECO:0007669"/>
    <property type="project" value="TreeGrafter"/>
</dbReference>
<gene>
    <name evidence="10" type="ORF">FOKN1_2444</name>
</gene>
<evidence type="ECO:0000313" key="10">
    <source>
        <dbReference type="EMBL" id="BAZ94816.1"/>
    </source>
</evidence>
<dbReference type="InterPro" id="IPR009081">
    <property type="entry name" value="PP-bd_ACP"/>
</dbReference>
<comment type="domain">
    <text evidence="7">The HXXXXD motif is essential for acyltransferase activity and may constitute the binding site for the phosphate moiety of the glycerol-3-phosphate.</text>
</comment>
<keyword evidence="7" id="KW-0808">Transferase</keyword>
<dbReference type="InterPro" id="IPR036736">
    <property type="entry name" value="ACP-like_sf"/>
</dbReference>
<dbReference type="GO" id="GO:0016024">
    <property type="term" value="P:CDP-diacylglycerol biosynthetic process"/>
    <property type="evidence" value="ECO:0007669"/>
    <property type="project" value="UniProtKB-UniPathway"/>
</dbReference>
<dbReference type="GO" id="GO:0003841">
    <property type="term" value="F:1-acylglycerol-3-phosphate O-acyltransferase activity"/>
    <property type="evidence" value="ECO:0007669"/>
    <property type="project" value="UniProtKB-UniRule"/>
</dbReference>
<dbReference type="PANTHER" id="PTHR22754:SF32">
    <property type="entry name" value="DISCO-INTERACTING PROTEIN 2"/>
    <property type="match status" value="1"/>
</dbReference>
<dbReference type="Gene3D" id="1.10.1200.10">
    <property type="entry name" value="ACP-like"/>
    <property type="match status" value="1"/>
</dbReference>
<feature type="transmembrane region" description="Helical" evidence="8">
    <location>
        <begin position="698"/>
        <end position="722"/>
    </location>
</feature>
<comment type="pathway">
    <text evidence="2">Phospholipid metabolism; CDP-diacylglycerol biosynthesis; CDP-diacylglycerol from sn-glycerol 3-phosphate: step 2/3.</text>
</comment>
<dbReference type="SUPFAM" id="SSF69593">
    <property type="entry name" value="Glycerol-3-phosphate (1)-acyltransferase"/>
    <property type="match status" value="1"/>
</dbReference>
<evidence type="ECO:0000256" key="5">
    <source>
        <dbReference type="ARBA" id="ARBA00016139"/>
    </source>
</evidence>
<dbReference type="Pfam" id="PF00550">
    <property type="entry name" value="PP-binding"/>
    <property type="match status" value="1"/>
</dbReference>
<dbReference type="InterPro" id="IPR020845">
    <property type="entry name" value="AMP-binding_CS"/>
</dbReference>
<keyword evidence="7" id="KW-0012">Acyltransferase</keyword>
<dbReference type="SMART" id="SM00563">
    <property type="entry name" value="PlsC"/>
    <property type="match status" value="1"/>
</dbReference>
<feature type="domain" description="Carrier" evidence="9">
    <location>
        <begin position="10"/>
        <end position="85"/>
    </location>
</feature>
<evidence type="ECO:0000256" key="4">
    <source>
        <dbReference type="ARBA" id="ARBA00013211"/>
    </source>
</evidence>
<dbReference type="UniPathway" id="UPA00557">
    <property type="reaction ID" value="UER00613"/>
</dbReference>
<dbReference type="SUPFAM" id="SSF47336">
    <property type="entry name" value="ACP-like"/>
    <property type="match status" value="1"/>
</dbReference>
<dbReference type="InterPro" id="IPR000873">
    <property type="entry name" value="AMP-dep_synth/lig_dom"/>
</dbReference>